<dbReference type="AlphaFoldDB" id="A0A919MRK9"/>
<name>A0A919MRK9_9ACTN</name>
<feature type="region of interest" description="Disordered" evidence="1">
    <location>
        <begin position="28"/>
        <end position="108"/>
    </location>
</feature>
<dbReference type="EMBL" id="BOMQ01000099">
    <property type="protein sequence ID" value="GIE54337.1"/>
    <property type="molecule type" value="Genomic_DNA"/>
</dbReference>
<evidence type="ECO:0000313" key="2">
    <source>
        <dbReference type="EMBL" id="GIE54337.1"/>
    </source>
</evidence>
<feature type="region of interest" description="Disordered" evidence="1">
    <location>
        <begin position="198"/>
        <end position="470"/>
    </location>
</feature>
<comment type="caution">
    <text evidence="2">The sequence shown here is derived from an EMBL/GenBank/DDBJ whole genome shotgun (WGS) entry which is preliminary data.</text>
</comment>
<evidence type="ECO:0000313" key="3">
    <source>
        <dbReference type="Proteomes" id="UP000647172"/>
    </source>
</evidence>
<feature type="compositionally biased region" description="Low complexity" evidence="1">
    <location>
        <begin position="386"/>
        <end position="399"/>
    </location>
</feature>
<proteinExistence type="predicted"/>
<organism evidence="2 3">
    <name type="scientific">Actinoplanes nipponensis</name>
    <dbReference type="NCBI Taxonomy" id="135950"/>
    <lineage>
        <taxon>Bacteria</taxon>
        <taxon>Bacillati</taxon>
        <taxon>Actinomycetota</taxon>
        <taxon>Actinomycetes</taxon>
        <taxon>Micromonosporales</taxon>
        <taxon>Micromonosporaceae</taxon>
        <taxon>Actinoplanes</taxon>
    </lineage>
</organism>
<feature type="compositionally biased region" description="Low complexity" evidence="1">
    <location>
        <begin position="324"/>
        <end position="339"/>
    </location>
</feature>
<reference evidence="2" key="1">
    <citation type="submission" date="2021-01" db="EMBL/GenBank/DDBJ databases">
        <title>Whole genome shotgun sequence of Actinoplanes nipponensis NBRC 14063.</title>
        <authorList>
            <person name="Komaki H."/>
            <person name="Tamura T."/>
        </authorList>
    </citation>
    <scope>NUCLEOTIDE SEQUENCE</scope>
    <source>
        <strain evidence="2">NBRC 14063</strain>
    </source>
</reference>
<dbReference type="RefSeq" id="WP_203777038.1">
    <property type="nucleotide sequence ID" value="NZ_BAAAYJ010000042.1"/>
</dbReference>
<feature type="compositionally biased region" description="Basic and acidic residues" evidence="1">
    <location>
        <begin position="369"/>
        <end position="382"/>
    </location>
</feature>
<feature type="compositionally biased region" description="Polar residues" evidence="1">
    <location>
        <begin position="218"/>
        <end position="230"/>
    </location>
</feature>
<feature type="compositionally biased region" description="Low complexity" evidence="1">
    <location>
        <begin position="407"/>
        <end position="432"/>
    </location>
</feature>
<feature type="compositionally biased region" description="Gly residues" evidence="1">
    <location>
        <begin position="90"/>
        <end position="106"/>
    </location>
</feature>
<gene>
    <name evidence="2" type="ORF">Ani05nite_78710</name>
</gene>
<dbReference type="Proteomes" id="UP000647172">
    <property type="component" value="Unassembled WGS sequence"/>
</dbReference>
<sequence length="470" mass="45861">MAEPIGTARQEAERLLATVLAMASQAGVNITPKDHGPSAGGDAGEPEPTGVDADPRGRAGGEAGASGLADMISGFVGQFLGGDPAEPGAGSRGDGPDGGARPGGDQLGFDWHTAYERLRDASVGLGGARAGGGQPGRDVNGGPGGWSTGSAECCVCPVCRAIAAVRNPTPQQAARLATGAGDFASGVASLLRAFAAVSGTTGTPNRPKPPARPTTTPDQAWSAATRTTRPAESAAPEREVREGDDPWTAATRAARPKPMKSMPMRAAAPQNPTAAEQAGARTDALPGATAEQAGDGAGARPGASRSPAGDPWAAATRAPKRPTAPRTADPAAAAGPTPAGETDRSASAGAALTQEAASAGPTTPVATRESARPPTDRAESTHPDQGGNAAAAVGRAGARTGEGEAGGNRVTGTTDVWAAATAANNDTAGDTGVADTPSVDHDVPGTAPAASAAEDRGAGPGDGARAGDPV</sequence>
<keyword evidence="3" id="KW-1185">Reference proteome</keyword>
<evidence type="ECO:0000256" key="1">
    <source>
        <dbReference type="SAM" id="MobiDB-lite"/>
    </source>
</evidence>
<accession>A0A919MRK9</accession>
<protein>
    <submittedName>
        <fullName evidence="2">Uncharacterized protein</fullName>
    </submittedName>
</protein>
<feature type="compositionally biased region" description="Basic and acidic residues" evidence="1">
    <location>
        <begin position="235"/>
        <end position="244"/>
    </location>
</feature>